<reference evidence="3" key="1">
    <citation type="submission" date="2016-10" db="EMBL/GenBank/DDBJ databases">
        <authorList>
            <person name="Varghese N."/>
            <person name="Submissions S."/>
        </authorList>
    </citation>
    <scope>NUCLEOTIDE SEQUENCE [LARGE SCALE GENOMIC DNA]</scope>
    <source>
        <strain evidence="3">DSM 45422</strain>
    </source>
</reference>
<dbReference type="RefSeq" id="WP_091157850.1">
    <property type="nucleotide sequence ID" value="NZ_FNOT01000007.1"/>
</dbReference>
<feature type="transmembrane region" description="Helical" evidence="1">
    <location>
        <begin position="44"/>
        <end position="63"/>
    </location>
</feature>
<name>A0A1H3K9K1_9ACTN</name>
<evidence type="ECO:0000313" key="2">
    <source>
        <dbReference type="EMBL" id="SDY48877.1"/>
    </source>
</evidence>
<keyword evidence="1" id="KW-1133">Transmembrane helix</keyword>
<keyword evidence="1" id="KW-0812">Transmembrane</keyword>
<dbReference type="InterPro" id="IPR006311">
    <property type="entry name" value="TAT_signal"/>
</dbReference>
<dbReference type="EMBL" id="FNOT01000007">
    <property type="protein sequence ID" value="SDY48877.1"/>
    <property type="molecule type" value="Genomic_DNA"/>
</dbReference>
<organism evidence="2 3">
    <name type="scientific">Geodermatophilus africanus</name>
    <dbReference type="NCBI Taxonomy" id="1137993"/>
    <lineage>
        <taxon>Bacteria</taxon>
        <taxon>Bacillati</taxon>
        <taxon>Actinomycetota</taxon>
        <taxon>Actinomycetes</taxon>
        <taxon>Geodermatophilales</taxon>
        <taxon>Geodermatophilaceae</taxon>
        <taxon>Geodermatophilus</taxon>
    </lineage>
</organism>
<dbReference type="PROSITE" id="PS51318">
    <property type="entry name" value="TAT"/>
    <property type="match status" value="1"/>
</dbReference>
<proteinExistence type="predicted"/>
<protein>
    <submittedName>
        <fullName evidence="2">Uncharacterized protein</fullName>
    </submittedName>
</protein>
<keyword evidence="3" id="KW-1185">Reference proteome</keyword>
<evidence type="ECO:0000256" key="1">
    <source>
        <dbReference type="SAM" id="Phobius"/>
    </source>
</evidence>
<dbReference type="STRING" id="1137993.SAMN05660209_02996"/>
<accession>A0A1H3K9K1</accession>
<evidence type="ECO:0000313" key="3">
    <source>
        <dbReference type="Proteomes" id="UP000198921"/>
    </source>
</evidence>
<dbReference type="AlphaFoldDB" id="A0A1H3K9K1"/>
<dbReference type="Proteomes" id="UP000198921">
    <property type="component" value="Unassembled WGS sequence"/>
</dbReference>
<sequence length="66" mass="6065">MALTRRGAPNTRRSSLAASAVAAVGGLTAALVAAGGPAGAGDLGLVGGVPLGCAVVTALLALASRP</sequence>
<gene>
    <name evidence="2" type="ORF">SAMN05660209_02996</name>
</gene>
<keyword evidence="1" id="KW-0472">Membrane</keyword>